<keyword evidence="1" id="KW-1133">Transmembrane helix</keyword>
<proteinExistence type="predicted"/>
<keyword evidence="1" id="KW-0472">Membrane</keyword>
<protein>
    <submittedName>
        <fullName evidence="2">Uncharacterized protein</fullName>
    </submittedName>
</protein>
<evidence type="ECO:0000313" key="2">
    <source>
        <dbReference type="EMBL" id="DAD87890.1"/>
    </source>
</evidence>
<name>A0A8S5N0V0_9CAUD</name>
<feature type="transmembrane region" description="Helical" evidence="1">
    <location>
        <begin position="82"/>
        <end position="102"/>
    </location>
</feature>
<dbReference type="EMBL" id="BK015029">
    <property type="protein sequence ID" value="DAD87890.1"/>
    <property type="molecule type" value="Genomic_DNA"/>
</dbReference>
<keyword evidence="1" id="KW-0812">Transmembrane</keyword>
<evidence type="ECO:0000256" key="1">
    <source>
        <dbReference type="SAM" id="Phobius"/>
    </source>
</evidence>
<accession>A0A8S5N0V0</accession>
<reference evidence="2" key="1">
    <citation type="journal article" date="2021" name="Proc. Natl. Acad. Sci. U.S.A.">
        <title>A Catalog of Tens of Thousands of Viruses from Human Metagenomes Reveals Hidden Associations with Chronic Diseases.</title>
        <authorList>
            <person name="Tisza M.J."/>
            <person name="Buck C.B."/>
        </authorList>
    </citation>
    <scope>NUCLEOTIDE SEQUENCE</scope>
    <source>
        <strain evidence="2">Ct43U4</strain>
    </source>
</reference>
<sequence>MELATALRRTAESKRAFLRRARTMVAEMSAMTYATRTSNDDLISRIRYEAFRGLYSGEPWQIDLTDDKPIDRNVYYGFERKGYGFVGISAVGMGLFIPRLVATLPHMFEKIIGGRNLSSLNDRERLRIATECYQGGMAMVWDASQHYDGEKRQEAVKRKLDDARYSHRYIWLCSTHGDPAVGHKDYQGKYYVDENAPRDVLEYARIKGFKSYQWVIDSPVYMITRPNCRHYMTSLPMDYVMKTDPNTALSELHMRYDEGKRGSFQTLPPRTPKEIRQEAYRNRLYFHMRAYKMRPSAELAGLIEKDKLLLSYSL</sequence>
<organism evidence="2">
    <name type="scientific">Siphoviridae sp. ct43U4</name>
    <dbReference type="NCBI Taxonomy" id="2826285"/>
    <lineage>
        <taxon>Viruses</taxon>
        <taxon>Duplodnaviria</taxon>
        <taxon>Heunggongvirae</taxon>
        <taxon>Uroviricota</taxon>
        <taxon>Caudoviricetes</taxon>
    </lineage>
</organism>